<proteinExistence type="inferred from homology"/>
<dbReference type="NCBIfam" id="TIGR00846">
    <property type="entry name" value="caca2"/>
    <property type="match status" value="1"/>
</dbReference>
<evidence type="ECO:0000256" key="4">
    <source>
        <dbReference type="ARBA" id="ARBA00022449"/>
    </source>
</evidence>
<evidence type="ECO:0000313" key="16">
    <source>
        <dbReference type="Proteomes" id="UP001408789"/>
    </source>
</evidence>
<evidence type="ECO:0000256" key="13">
    <source>
        <dbReference type="SAM" id="Phobius"/>
    </source>
</evidence>
<feature type="transmembrane region" description="Helical" evidence="13">
    <location>
        <begin position="726"/>
        <end position="745"/>
    </location>
</feature>
<reference evidence="15 16" key="1">
    <citation type="submission" date="2024-04" db="EMBL/GenBank/DDBJ databases">
        <title>The reference genome of an endangered Asteraceae, Deinandra increscens subsp. villosa, native to the Central Coast of California.</title>
        <authorList>
            <person name="Guilliams M."/>
            <person name="Hasenstab-Lehman K."/>
            <person name="Meyer R."/>
            <person name="Mcevoy S."/>
        </authorList>
    </citation>
    <scope>NUCLEOTIDE SEQUENCE [LARGE SCALE GENOMIC DNA]</scope>
    <source>
        <tissue evidence="15">Leaf</tissue>
    </source>
</reference>
<evidence type="ECO:0000313" key="15">
    <source>
        <dbReference type="EMBL" id="KAK9070782.1"/>
    </source>
</evidence>
<dbReference type="GO" id="GO:0061993">
    <property type="term" value="C:calcium:proton antiporter complex"/>
    <property type="evidence" value="ECO:0007669"/>
    <property type="project" value="UniProtKB-ARBA"/>
</dbReference>
<dbReference type="InterPro" id="IPR004798">
    <property type="entry name" value="CAX-like"/>
</dbReference>
<comment type="subcellular location">
    <subcellularLocation>
        <location evidence="1">Vacuole membrane</location>
        <topology evidence="1">Multi-pass membrane protein</topology>
    </subcellularLocation>
</comment>
<evidence type="ECO:0000256" key="5">
    <source>
        <dbReference type="ARBA" id="ARBA00022554"/>
    </source>
</evidence>
<keyword evidence="6" id="KW-0109">Calcium transport</keyword>
<dbReference type="Gene3D" id="1.20.1420.30">
    <property type="entry name" value="NCX, central ion-binding region"/>
    <property type="match status" value="4"/>
</dbReference>
<sequence>MASTTEPWLLENGSVKRLTKETRHGHGHSRTAHNKSSSSLRRKSDMSLVSKVPCATVRSFLANLQEVILGTKLAILFVAIPFAIAAKYLGFARPWIFSLSLLGLIPLAERVSFLTEQIAFYTGPTVGGLLNATCGNATELIIAIFALMEHKIDVVKYSLLGSILSNLLLVLGTSLLCGGIANLSVEQKFDRKQADVNIALLLLGLLCHLLPLMYRSAAEGTTADALSTAKATLNLSRASCIVMLIAYFAYLIFQLWTHRHIFEGQEDENEDECMDVSDDETPVIGFWSGMIWLIGMTAIISLLSEYLVDTIEEASTSWGISVSFISIIVLPIVGNAAEHAGAVIFAFKNKLDITLGVALGSATQISVFVVPMSVIVAWIIGIKMDLDFNLLETGSLAITIIATAFTLQDGTSHYLKGVVLLLCYFVIGASFFVQTSSTHNGINSVNMRFKSSTHGIFREASTSWGISVSFISIIVLPIVGNAAEHAGAVIFAFKNKLDITLGVALGSATQISVFVVPMSVIVAWIIGIKMDLDFNLLETGSLAITIIATAFTLQEASTSWGISVSFISIIVLPIVGNAAEHAGAVIFAFKNKLDITLGVALGSATQISVFVVPMSVIVAWIIGIKMDLDFNLLETGSLAITIIATAFTLQEASTSWGISVSFISIIVLPIVGNAAEHAGAVIFAFKNKLDITLGVALGSATQISVFVVPMSVIVAWIIGIKMDLDFNLLETGSLAITIIATAFTLQDGTSHYLKGVVLLLCYFVIGASFFVQTSSTHNGINSVNMRFKSSTHGIFRV</sequence>
<feature type="region of interest" description="Disordered" evidence="12">
    <location>
        <begin position="20"/>
        <end position="44"/>
    </location>
</feature>
<gene>
    <name evidence="15" type="ORF">SSX86_011184</name>
</gene>
<dbReference type="GO" id="GO:0006874">
    <property type="term" value="P:intracellular calcium ion homeostasis"/>
    <property type="evidence" value="ECO:0007669"/>
    <property type="project" value="TreeGrafter"/>
</dbReference>
<keyword evidence="10" id="KW-0406">Ion transport</keyword>
<keyword evidence="11 13" id="KW-0472">Membrane</keyword>
<dbReference type="InterPro" id="IPR004713">
    <property type="entry name" value="CaH_exchang"/>
</dbReference>
<keyword evidence="3" id="KW-0813">Transport</keyword>
<feature type="transmembrane region" description="Helical" evidence="13">
    <location>
        <begin position="413"/>
        <end position="435"/>
    </location>
</feature>
<feature type="transmembrane region" description="Helical" evidence="13">
    <location>
        <begin position="456"/>
        <end position="479"/>
    </location>
</feature>
<comment type="similarity">
    <text evidence="2">Belongs to the Ca(2+):cation antiporter (CaCA) (TC 2.A.19) family. Cation/proton exchanger (CAX) subfamily.</text>
</comment>
<keyword evidence="16" id="KW-1185">Reference proteome</keyword>
<feature type="transmembrane region" description="Helical" evidence="13">
    <location>
        <begin position="534"/>
        <end position="553"/>
    </location>
</feature>
<dbReference type="GO" id="GO:0055062">
    <property type="term" value="P:phosphate ion homeostasis"/>
    <property type="evidence" value="ECO:0007669"/>
    <property type="project" value="UniProtKB-ARBA"/>
</dbReference>
<dbReference type="InterPro" id="IPR044880">
    <property type="entry name" value="NCX_ion-bd_dom_sf"/>
</dbReference>
<evidence type="ECO:0000256" key="7">
    <source>
        <dbReference type="ARBA" id="ARBA00022692"/>
    </source>
</evidence>
<dbReference type="GO" id="GO:0010351">
    <property type="term" value="P:lithium ion transport"/>
    <property type="evidence" value="ECO:0007669"/>
    <property type="project" value="UniProtKB-ARBA"/>
</dbReference>
<dbReference type="NCBIfam" id="TIGR00378">
    <property type="entry name" value="cax"/>
    <property type="match status" value="1"/>
</dbReference>
<evidence type="ECO:0000256" key="11">
    <source>
        <dbReference type="ARBA" id="ARBA00023136"/>
    </source>
</evidence>
<feature type="transmembrane region" description="Helical" evidence="13">
    <location>
        <begin position="630"/>
        <end position="649"/>
    </location>
</feature>
<organism evidence="15 16">
    <name type="scientific">Deinandra increscens subsp. villosa</name>
    <dbReference type="NCBI Taxonomy" id="3103831"/>
    <lineage>
        <taxon>Eukaryota</taxon>
        <taxon>Viridiplantae</taxon>
        <taxon>Streptophyta</taxon>
        <taxon>Embryophyta</taxon>
        <taxon>Tracheophyta</taxon>
        <taxon>Spermatophyta</taxon>
        <taxon>Magnoliopsida</taxon>
        <taxon>eudicotyledons</taxon>
        <taxon>Gunneridae</taxon>
        <taxon>Pentapetalae</taxon>
        <taxon>asterids</taxon>
        <taxon>campanulids</taxon>
        <taxon>Asterales</taxon>
        <taxon>Asteraceae</taxon>
        <taxon>Asteroideae</taxon>
        <taxon>Heliantheae alliance</taxon>
        <taxon>Madieae</taxon>
        <taxon>Madiinae</taxon>
        <taxon>Deinandra</taxon>
    </lineage>
</organism>
<dbReference type="GO" id="GO:0030026">
    <property type="term" value="P:intracellular manganese ion homeostasis"/>
    <property type="evidence" value="ECO:0007669"/>
    <property type="project" value="UniProtKB-ARBA"/>
</dbReference>
<dbReference type="FunFam" id="1.20.1420.30:FF:000008">
    <property type="entry name" value="Vacuolar cation/proton exchanger"/>
    <property type="match status" value="1"/>
</dbReference>
<evidence type="ECO:0000256" key="2">
    <source>
        <dbReference type="ARBA" id="ARBA00008248"/>
    </source>
</evidence>
<dbReference type="PANTHER" id="PTHR31503:SF1">
    <property type="entry name" value="VACUOLAR CATION_PROTON EXCHANGER 3"/>
    <property type="match status" value="1"/>
</dbReference>
<dbReference type="Proteomes" id="UP001408789">
    <property type="component" value="Unassembled WGS sequence"/>
</dbReference>
<feature type="transmembrane region" description="Helical" evidence="13">
    <location>
        <begin position="159"/>
        <end position="184"/>
    </location>
</feature>
<feature type="transmembrane region" description="Helical" evidence="13">
    <location>
        <begin position="656"/>
        <end position="675"/>
    </location>
</feature>
<feature type="transmembrane region" description="Helical" evidence="13">
    <location>
        <begin position="499"/>
        <end position="527"/>
    </location>
</feature>
<dbReference type="PANTHER" id="PTHR31503">
    <property type="entry name" value="VACUOLAR CALCIUM ION TRANSPORTER"/>
    <property type="match status" value="1"/>
</dbReference>
<comment type="caution">
    <text evidence="15">The sequence shown here is derived from an EMBL/GenBank/DDBJ whole genome shotgun (WGS) entry which is preliminary data.</text>
</comment>
<feature type="transmembrane region" description="Helical" evidence="13">
    <location>
        <begin position="284"/>
        <end position="303"/>
    </location>
</feature>
<protein>
    <recommendedName>
        <fullName evidence="14">Sodium/calcium exchanger membrane region domain-containing protein</fullName>
    </recommendedName>
</protein>
<feature type="transmembrane region" description="Helical" evidence="13">
    <location>
        <begin position="235"/>
        <end position="256"/>
    </location>
</feature>
<feature type="transmembrane region" description="Helical" evidence="13">
    <location>
        <begin position="353"/>
        <end position="381"/>
    </location>
</feature>
<feature type="transmembrane region" description="Helical" evidence="13">
    <location>
        <begin position="91"/>
        <end position="108"/>
    </location>
</feature>
<keyword evidence="5" id="KW-0926">Vacuole</keyword>
<evidence type="ECO:0000256" key="3">
    <source>
        <dbReference type="ARBA" id="ARBA00022448"/>
    </source>
</evidence>
<accession>A0AAP0H3X5</accession>
<evidence type="ECO:0000256" key="12">
    <source>
        <dbReference type="SAM" id="MobiDB-lite"/>
    </source>
</evidence>
<evidence type="ECO:0000256" key="8">
    <source>
        <dbReference type="ARBA" id="ARBA00022837"/>
    </source>
</evidence>
<feature type="transmembrane region" description="Helical" evidence="13">
    <location>
        <begin position="128"/>
        <end position="147"/>
    </location>
</feature>
<feature type="transmembrane region" description="Helical" evidence="13">
    <location>
        <begin position="388"/>
        <end position="407"/>
    </location>
</feature>
<feature type="domain" description="Sodium/calcium exchanger membrane region" evidence="14">
    <location>
        <begin position="650"/>
        <end position="765"/>
    </location>
</feature>
<dbReference type="GO" id="GO:0015369">
    <property type="term" value="F:calcium:proton antiporter activity"/>
    <property type="evidence" value="ECO:0007669"/>
    <property type="project" value="InterPro"/>
</dbReference>
<dbReference type="GO" id="GO:0009705">
    <property type="term" value="C:plant-type vacuole membrane"/>
    <property type="evidence" value="ECO:0007669"/>
    <property type="project" value="UniProtKB-ARBA"/>
</dbReference>
<feature type="domain" description="Sodium/calcium exchanger membrane region" evidence="14">
    <location>
        <begin position="290"/>
        <end position="427"/>
    </location>
</feature>
<evidence type="ECO:0000259" key="14">
    <source>
        <dbReference type="Pfam" id="PF01699"/>
    </source>
</evidence>
<evidence type="ECO:0000256" key="6">
    <source>
        <dbReference type="ARBA" id="ARBA00022568"/>
    </source>
</evidence>
<feature type="transmembrane region" description="Helical" evidence="13">
    <location>
        <begin position="751"/>
        <end position="771"/>
    </location>
</feature>
<evidence type="ECO:0000256" key="10">
    <source>
        <dbReference type="ARBA" id="ARBA00023065"/>
    </source>
</evidence>
<dbReference type="GO" id="GO:0006882">
    <property type="term" value="P:intracellular zinc ion homeostasis"/>
    <property type="evidence" value="ECO:0007669"/>
    <property type="project" value="UniProtKB-ARBA"/>
</dbReference>
<feature type="domain" description="Sodium/calcium exchanger membrane region" evidence="14">
    <location>
        <begin position="461"/>
        <end position="553"/>
    </location>
</feature>
<dbReference type="InterPro" id="IPR004837">
    <property type="entry name" value="NaCa_Exmemb"/>
</dbReference>
<feature type="domain" description="Sodium/calcium exchanger membrane region" evidence="14">
    <location>
        <begin position="95"/>
        <end position="256"/>
    </location>
</feature>
<dbReference type="Pfam" id="PF01699">
    <property type="entry name" value="Na_Ca_ex"/>
    <property type="match status" value="4"/>
</dbReference>
<feature type="transmembrane region" description="Helical" evidence="13">
    <location>
        <begin position="599"/>
        <end position="624"/>
    </location>
</feature>
<evidence type="ECO:0000256" key="9">
    <source>
        <dbReference type="ARBA" id="ARBA00022989"/>
    </source>
</evidence>
<dbReference type="FunFam" id="1.20.1420.30:FF:000020">
    <property type="entry name" value="Vacuolar cation/proton exchanger"/>
    <property type="match status" value="1"/>
</dbReference>
<feature type="transmembrane region" description="Helical" evidence="13">
    <location>
        <begin position="315"/>
        <end position="333"/>
    </location>
</feature>
<dbReference type="GO" id="GO:0010119">
    <property type="term" value="P:regulation of stomatal movement"/>
    <property type="evidence" value="ECO:0007669"/>
    <property type="project" value="UniProtKB-ARBA"/>
</dbReference>
<keyword evidence="4" id="KW-0050">Antiport</keyword>
<keyword evidence="8" id="KW-0106">Calcium</keyword>
<keyword evidence="9 13" id="KW-1133">Transmembrane helix</keyword>
<evidence type="ECO:0000256" key="1">
    <source>
        <dbReference type="ARBA" id="ARBA00004128"/>
    </source>
</evidence>
<feature type="transmembrane region" description="Helical" evidence="13">
    <location>
        <begin position="67"/>
        <end position="84"/>
    </location>
</feature>
<name>A0AAP0H3X5_9ASTR</name>
<keyword evidence="7 13" id="KW-0812">Transmembrane</keyword>
<dbReference type="EMBL" id="JBCNJP010000012">
    <property type="protein sequence ID" value="KAK9070782.1"/>
    <property type="molecule type" value="Genomic_DNA"/>
</dbReference>
<feature type="transmembrane region" description="Helical" evidence="13">
    <location>
        <begin position="559"/>
        <end position="579"/>
    </location>
</feature>
<dbReference type="AlphaFoldDB" id="A0AAP0H3X5"/>
<feature type="transmembrane region" description="Helical" evidence="13">
    <location>
        <begin position="695"/>
        <end position="719"/>
    </location>
</feature>